<proteinExistence type="predicted"/>
<dbReference type="InterPro" id="IPR027417">
    <property type="entry name" value="P-loop_NTPase"/>
</dbReference>
<name>A0A6M3LU02_9ZZZZ</name>
<dbReference type="SUPFAM" id="SSF52540">
    <property type="entry name" value="P-loop containing nucleoside triphosphate hydrolases"/>
    <property type="match status" value="1"/>
</dbReference>
<organism evidence="1">
    <name type="scientific">viral metagenome</name>
    <dbReference type="NCBI Taxonomy" id="1070528"/>
    <lineage>
        <taxon>unclassified sequences</taxon>
        <taxon>metagenomes</taxon>
        <taxon>organismal metagenomes</taxon>
    </lineage>
</organism>
<accession>A0A6M3LU02</accession>
<gene>
    <name evidence="1" type="ORF">MM171A01575_0014</name>
</gene>
<dbReference type="Gene3D" id="3.40.50.300">
    <property type="entry name" value="P-loop containing nucleotide triphosphate hydrolases"/>
    <property type="match status" value="1"/>
</dbReference>
<reference evidence="1" key="1">
    <citation type="submission" date="2020-03" db="EMBL/GenBank/DDBJ databases">
        <title>The deep terrestrial virosphere.</title>
        <authorList>
            <person name="Holmfeldt K."/>
            <person name="Nilsson E."/>
            <person name="Simone D."/>
            <person name="Lopez-Fernandez M."/>
            <person name="Wu X."/>
            <person name="de Brujin I."/>
            <person name="Lundin D."/>
            <person name="Andersson A."/>
            <person name="Bertilsson S."/>
            <person name="Dopson M."/>
        </authorList>
    </citation>
    <scope>NUCLEOTIDE SEQUENCE</scope>
    <source>
        <strain evidence="1">MM171A01575</strain>
    </source>
</reference>
<dbReference type="EMBL" id="MT143607">
    <property type="protein sequence ID" value="QJA98780.1"/>
    <property type="molecule type" value="Genomic_DNA"/>
</dbReference>
<evidence type="ECO:0000313" key="1">
    <source>
        <dbReference type="EMBL" id="QJA98780.1"/>
    </source>
</evidence>
<protein>
    <submittedName>
        <fullName evidence="1">Putative ATPase domain containing protein</fullName>
    </submittedName>
</protein>
<sequence>MFKHLHIQLFQSHEDTLLYFDNGVNVIFGLSQAGKTAIARAMRLLIDNRPLGGRFFSDFAGDQGETKITLGLDESKDISIEKSIRINKDGDKQVIKTSYKIGDIEFSSPRDQVPDQVVSALNISELNIQRQFDPPFLVSASGGEIAKTINRITRLEEVDEWVAELTNEINAGNRDAVRMEGEAKDLIKELEQYGDLYETEKIVADLKSTDGDINSLFIKERDLDRLLLQIFETSNAKEKLEEFLPVERYILKIEKLQFDIDLFDELEKSLVRIEKLKDIIDSNEIQLRQLTAVSGDLDASVFDDTAYNTLKRLLRSYEQSFDDLGQKKDWLINRKNEYLAALEEIKKCPICLADIDSKHIKQIAKEL</sequence>
<dbReference type="AlphaFoldDB" id="A0A6M3LU02"/>